<dbReference type="Pfam" id="PF11751">
    <property type="entry name" value="PorP_SprF"/>
    <property type="match status" value="1"/>
</dbReference>
<organism evidence="2 3">
    <name type="scientific">Paenimyroides aestuarii</name>
    <dbReference type="NCBI Taxonomy" id="2968490"/>
    <lineage>
        <taxon>Bacteria</taxon>
        <taxon>Pseudomonadati</taxon>
        <taxon>Bacteroidota</taxon>
        <taxon>Flavobacteriia</taxon>
        <taxon>Flavobacteriales</taxon>
        <taxon>Flavobacteriaceae</taxon>
        <taxon>Paenimyroides</taxon>
    </lineage>
</organism>
<dbReference type="InterPro" id="IPR019861">
    <property type="entry name" value="PorP/SprF_Bacteroidetes"/>
</dbReference>
<feature type="signal peptide" evidence="1">
    <location>
        <begin position="1"/>
        <end position="22"/>
    </location>
</feature>
<reference evidence="2 3" key="1">
    <citation type="submission" date="2022-08" db="EMBL/GenBank/DDBJ databases">
        <title>Myroides zhujiangensis sp. nov., a novel bacterium isolated from sediment in the Pearl River Estuary.</title>
        <authorList>
            <person name="Cui L."/>
        </authorList>
    </citation>
    <scope>NUCLEOTIDE SEQUENCE [LARGE SCALE GENOMIC DNA]</scope>
    <source>
        <strain evidence="2 3">SCSIO 72103</strain>
    </source>
</reference>
<gene>
    <name evidence="2" type="ORF">NPX36_04215</name>
</gene>
<proteinExistence type="predicted"/>
<dbReference type="EMBL" id="CP102382">
    <property type="protein sequence ID" value="UUV22249.1"/>
    <property type="molecule type" value="Genomic_DNA"/>
</dbReference>
<keyword evidence="1" id="KW-0732">Signal</keyword>
<accession>A0ABY5NUW6</accession>
<dbReference type="RefSeq" id="WP_257500166.1">
    <property type="nucleotide sequence ID" value="NZ_CP102382.1"/>
</dbReference>
<protein>
    <submittedName>
        <fullName evidence="2">Type IX secretion system membrane protein PorP/SprF</fullName>
    </submittedName>
</protein>
<name>A0ABY5NUW6_9FLAO</name>
<feature type="chain" id="PRO_5046682730" evidence="1">
    <location>
        <begin position="23"/>
        <end position="308"/>
    </location>
</feature>
<evidence type="ECO:0000256" key="1">
    <source>
        <dbReference type="SAM" id="SignalP"/>
    </source>
</evidence>
<evidence type="ECO:0000313" key="3">
    <source>
        <dbReference type="Proteomes" id="UP001317001"/>
    </source>
</evidence>
<sequence length="308" mass="34287">MKINKSIVAVVCILLGSLKGFAQQDPHYTQYMYNQSILNPAYAGINEYMSTGVLYRSQWLGMNDAPKTATAFVHTPVAKNLGVGLSFINDNIGPVSENNVYADVSYTIRLGQGHSLALGVKGGVTMQNIGLFSDINSTLPEKSDIVFAEDSSATNFNVGAGLFYFTNKYYVGFSMPNFLQNTFVEKNNRKFGTDVAHMFLTGGYVFDLNREWKLKPSTMLKMAVESPVSADLSVNALYDEKLEFGVSYRLQDSFGAMVNYRVTPKLRVGYAYDYVTSALNYSTSGSHEVFILFDIFYKKKVSSSPRFF</sequence>
<dbReference type="Proteomes" id="UP001317001">
    <property type="component" value="Chromosome"/>
</dbReference>
<dbReference type="NCBIfam" id="TIGR03519">
    <property type="entry name" value="T9SS_PorP_fam"/>
    <property type="match status" value="1"/>
</dbReference>
<evidence type="ECO:0000313" key="2">
    <source>
        <dbReference type="EMBL" id="UUV22249.1"/>
    </source>
</evidence>
<keyword evidence="3" id="KW-1185">Reference proteome</keyword>